<evidence type="ECO:0000256" key="4">
    <source>
        <dbReference type="ARBA" id="ARBA00022729"/>
    </source>
</evidence>
<dbReference type="GO" id="GO:0006491">
    <property type="term" value="P:N-glycan processing"/>
    <property type="evidence" value="ECO:0007669"/>
    <property type="project" value="TreeGrafter"/>
</dbReference>
<comment type="caution">
    <text evidence="15">The sequence shown here is derived from an EMBL/GenBank/DDBJ whole genome shotgun (WGS) entry which is preliminary data.</text>
</comment>
<comment type="subcellular location">
    <subcellularLocation>
        <location evidence="1">Endoplasmic reticulum</location>
    </subcellularLocation>
</comment>
<dbReference type="GO" id="GO:0090599">
    <property type="term" value="F:alpha-glucosidase activity"/>
    <property type="evidence" value="ECO:0007669"/>
    <property type="project" value="TreeGrafter"/>
</dbReference>
<dbReference type="InterPro" id="IPR017853">
    <property type="entry name" value="GH"/>
</dbReference>
<dbReference type="EMBL" id="JNBR01002249">
    <property type="protein sequence ID" value="OQR83264.1"/>
    <property type="molecule type" value="Genomic_DNA"/>
</dbReference>
<dbReference type="InterPro" id="IPR025887">
    <property type="entry name" value="Glyco_hydro_31_N_dom"/>
</dbReference>
<evidence type="ECO:0000256" key="7">
    <source>
        <dbReference type="ARBA" id="ARBA00023180"/>
    </source>
</evidence>
<dbReference type="GO" id="GO:0030246">
    <property type="term" value="F:carbohydrate binding"/>
    <property type="evidence" value="ECO:0007669"/>
    <property type="project" value="InterPro"/>
</dbReference>
<dbReference type="Pfam" id="PF21365">
    <property type="entry name" value="Glyco_hydro_31_3rd"/>
    <property type="match status" value="1"/>
</dbReference>
<dbReference type="OrthoDB" id="3237269at2759"/>
<proteinExistence type="inferred from homology"/>
<evidence type="ECO:0000256" key="6">
    <source>
        <dbReference type="ARBA" id="ARBA00022824"/>
    </source>
</evidence>
<dbReference type="CDD" id="cd06603">
    <property type="entry name" value="GH31_GANC_GANAB_alpha"/>
    <property type="match status" value="1"/>
</dbReference>
<evidence type="ECO:0000256" key="3">
    <source>
        <dbReference type="ARBA" id="ARBA00007806"/>
    </source>
</evidence>
<dbReference type="Pfam" id="PF13802">
    <property type="entry name" value="Gal_mutarotas_2"/>
    <property type="match status" value="1"/>
</dbReference>
<evidence type="ECO:0000259" key="14">
    <source>
        <dbReference type="Pfam" id="PF21365"/>
    </source>
</evidence>
<dbReference type="Gene3D" id="2.60.40.1180">
    <property type="entry name" value="Golgi alpha-mannosidase II"/>
    <property type="match status" value="2"/>
</dbReference>
<comment type="similarity">
    <text evidence="3 10">Belongs to the glycosyl hydrolase 31 family.</text>
</comment>
<comment type="pathway">
    <text evidence="2">Glycan metabolism; N-glycan metabolism.</text>
</comment>
<dbReference type="AlphaFoldDB" id="A0A1V9YC21"/>
<evidence type="ECO:0000256" key="10">
    <source>
        <dbReference type="RuleBase" id="RU361185"/>
    </source>
</evidence>
<gene>
    <name evidence="15" type="ORF">ACHHYP_14899</name>
</gene>
<dbReference type="SUPFAM" id="SSF51445">
    <property type="entry name" value="(Trans)glycosidases"/>
    <property type="match status" value="1"/>
</dbReference>
<feature type="signal peptide" evidence="11">
    <location>
        <begin position="1"/>
        <end position="24"/>
    </location>
</feature>
<evidence type="ECO:0000256" key="11">
    <source>
        <dbReference type="SAM" id="SignalP"/>
    </source>
</evidence>
<dbReference type="InterPro" id="IPR048395">
    <property type="entry name" value="Glyco_hydro_31_C"/>
</dbReference>
<sequence>MRPGRLSSWRFLAALALVVTLVGAVDRSKFRRCDQAAFCAGQRAPATAEGYSLVAATSSPTTSPLTTYFFSLTSAHKKPLYASLSFLKAGSVRVRVSEVAFEHDFDGFNEHNDITKPRWQPHDVLVDKEHAPFQHIVSTPLTTIAAGDLAFQSIGGGSEVVVVLRGAEFAVEVFVDGVLSVSANTLGKMHYDHRHERAATDAAQEAEKKDIHNGKEIADYGEDGLAIYTDGSRQQKGADEADAAASADVWEESFGGHKDVKRFGSTAVGLDVTFHGSSRYLYGIPEHATDFVLKETISADGKPVTDPYRLYNLDVFEYELNEPMALYGHIPMVMAASPSNTVGAFWFNPTETFVDVTKAPAATTTHWMSESGWIDLFVLPGPTPAAVFSQFTALTGKAQLPPMFALGYHQSRWNYKNEPDVTRTNEGFDTHVVPYDVLWLDIEHTDGKRYFTWDKHAFPTPLQMQAALAHVGRKMVTIVDPHIKRDPNYAVHTDAQANEVYIMDENGNEFDGWCWPGSSSYVDYTSPKARRWWATQFRLDKYVGSTLDLFTWNDMNEPSVFNGPEVSMRKNCQSRAGVEHREWHNLYGYYMQRATMEGQLVRQLPADAALDPLAPIPISDSMHRPFVLSRSFFAGTQRYGAIWTGDNTASWDHLNYATKMLLSMSVASLTFVGADVGGFFGTPDAELVTRWTQAAAYQPFFRGHAHHDSDRREPWVFGEPHTGRIREAIRRRYVLLPYVYTVFQACATSGLPVMRPLWLHHTADEAAFAVEDAFLLGEDIYVKPITAPGVTTTQVYFPPGSVWYNVHEGYARLTAGSHSVAAPLEYIPTFQRGGSIVAQRWRVRRSSALMRKDPYTLVVALDDSKRATGELYMDDEFTFAHETSGIFSKVRLSFADGRLSSTVVASAFASDVLVERIVIVGLQKAGATVAKELATGGQANVESFYDAATDTLTIRKPGVRAAGTWTLVVQ</sequence>
<accession>A0A1V9YC21</accession>
<evidence type="ECO:0000259" key="13">
    <source>
        <dbReference type="Pfam" id="PF13802"/>
    </source>
</evidence>
<dbReference type="GO" id="GO:0005975">
    <property type="term" value="P:carbohydrate metabolic process"/>
    <property type="evidence" value="ECO:0007669"/>
    <property type="project" value="InterPro"/>
</dbReference>
<evidence type="ECO:0000256" key="2">
    <source>
        <dbReference type="ARBA" id="ARBA00004833"/>
    </source>
</evidence>
<keyword evidence="16" id="KW-1185">Reference proteome</keyword>
<evidence type="ECO:0000256" key="8">
    <source>
        <dbReference type="ARBA" id="ARBA00023295"/>
    </source>
</evidence>
<keyword evidence="4 11" id="KW-0732">Signal</keyword>
<feature type="domain" description="Glycosyl hydrolase family 31 C-terminal" evidence="14">
    <location>
        <begin position="750"/>
        <end position="837"/>
    </location>
</feature>
<dbReference type="GO" id="GO:0005783">
    <property type="term" value="C:endoplasmic reticulum"/>
    <property type="evidence" value="ECO:0007669"/>
    <property type="project" value="UniProtKB-SubCell"/>
</dbReference>
<dbReference type="FunFam" id="3.20.20.80:FF:000039">
    <property type="entry name" value="Glucosidase, alpha neutral C"/>
    <property type="match status" value="1"/>
</dbReference>
<evidence type="ECO:0000259" key="12">
    <source>
        <dbReference type="Pfam" id="PF01055"/>
    </source>
</evidence>
<dbReference type="PANTHER" id="PTHR22762">
    <property type="entry name" value="ALPHA-GLUCOSIDASE"/>
    <property type="match status" value="1"/>
</dbReference>
<feature type="domain" description="Glycoside hydrolase family 31 TIM barrel" evidence="12">
    <location>
        <begin position="399"/>
        <end position="741"/>
    </location>
</feature>
<evidence type="ECO:0000313" key="16">
    <source>
        <dbReference type="Proteomes" id="UP000243579"/>
    </source>
</evidence>
<keyword evidence="8 10" id="KW-0326">Glycosidase</keyword>
<reference evidence="15 16" key="1">
    <citation type="journal article" date="2014" name="Genome Biol. Evol.">
        <title>The secreted proteins of Achlya hypogyna and Thraustotheca clavata identify the ancestral oomycete secretome and reveal gene acquisitions by horizontal gene transfer.</title>
        <authorList>
            <person name="Misner I."/>
            <person name="Blouin N."/>
            <person name="Leonard G."/>
            <person name="Richards T.A."/>
            <person name="Lane C.E."/>
        </authorList>
    </citation>
    <scope>NUCLEOTIDE SEQUENCE [LARGE SCALE GENOMIC DNA]</scope>
    <source>
        <strain evidence="15 16">ATCC 48635</strain>
    </source>
</reference>
<dbReference type="Proteomes" id="UP000243579">
    <property type="component" value="Unassembled WGS sequence"/>
</dbReference>
<dbReference type="SUPFAM" id="SSF74650">
    <property type="entry name" value="Galactose mutarotase-like"/>
    <property type="match status" value="1"/>
</dbReference>
<dbReference type="Pfam" id="PF01055">
    <property type="entry name" value="Glyco_hydro_31_2nd"/>
    <property type="match status" value="1"/>
</dbReference>
<dbReference type="STRING" id="1202772.A0A1V9YC21"/>
<dbReference type="Gene3D" id="3.20.20.80">
    <property type="entry name" value="Glycosidases"/>
    <property type="match status" value="2"/>
</dbReference>
<feature type="domain" description="Glycoside hydrolase family 31 N-terminal" evidence="13">
    <location>
        <begin position="83"/>
        <end position="355"/>
    </location>
</feature>
<evidence type="ECO:0000256" key="5">
    <source>
        <dbReference type="ARBA" id="ARBA00022801"/>
    </source>
</evidence>
<protein>
    <recommendedName>
        <fullName evidence="9">Glucosidase II subunit alpha</fullName>
    </recommendedName>
</protein>
<feature type="chain" id="PRO_5012935536" description="Glucosidase II subunit alpha" evidence="11">
    <location>
        <begin position="25"/>
        <end position="970"/>
    </location>
</feature>
<organism evidence="15 16">
    <name type="scientific">Achlya hypogyna</name>
    <name type="common">Oomycete</name>
    <name type="synonym">Protoachlya hypogyna</name>
    <dbReference type="NCBI Taxonomy" id="1202772"/>
    <lineage>
        <taxon>Eukaryota</taxon>
        <taxon>Sar</taxon>
        <taxon>Stramenopiles</taxon>
        <taxon>Oomycota</taxon>
        <taxon>Saprolegniomycetes</taxon>
        <taxon>Saprolegniales</taxon>
        <taxon>Achlyaceae</taxon>
        <taxon>Achlya</taxon>
    </lineage>
</organism>
<dbReference type="InterPro" id="IPR013780">
    <property type="entry name" value="Glyco_hydro_b"/>
</dbReference>
<dbReference type="Gene3D" id="2.60.40.1760">
    <property type="entry name" value="glycosyl hydrolase (family 31)"/>
    <property type="match status" value="1"/>
</dbReference>
<dbReference type="InterPro" id="IPR011013">
    <property type="entry name" value="Gal_mutarotase_sf_dom"/>
</dbReference>
<keyword evidence="6" id="KW-0256">Endoplasmic reticulum</keyword>
<dbReference type="SUPFAM" id="SSF51011">
    <property type="entry name" value="Glycosyl hydrolase domain"/>
    <property type="match status" value="1"/>
</dbReference>
<keyword evidence="7" id="KW-0325">Glycoprotein</keyword>
<evidence type="ECO:0000256" key="1">
    <source>
        <dbReference type="ARBA" id="ARBA00004240"/>
    </source>
</evidence>
<dbReference type="CDD" id="cd14752">
    <property type="entry name" value="GH31_N"/>
    <property type="match status" value="1"/>
</dbReference>
<name>A0A1V9YC21_ACHHY</name>
<keyword evidence="5 10" id="KW-0378">Hydrolase</keyword>
<evidence type="ECO:0000256" key="9">
    <source>
        <dbReference type="ARBA" id="ARBA00042895"/>
    </source>
</evidence>
<dbReference type="PANTHER" id="PTHR22762:SF54">
    <property type="entry name" value="BCDNA.GH04962"/>
    <property type="match status" value="1"/>
</dbReference>
<dbReference type="InterPro" id="IPR000322">
    <property type="entry name" value="Glyco_hydro_31_TIM"/>
</dbReference>
<evidence type="ECO:0000313" key="15">
    <source>
        <dbReference type="EMBL" id="OQR83264.1"/>
    </source>
</evidence>